<reference evidence="1" key="1">
    <citation type="submission" date="2021-05" db="EMBL/GenBank/DDBJ databases">
        <title>The genome of the haptophyte Pavlova lutheri (Diacronema luteri, Pavlovales) - a model for lipid biosynthesis in eukaryotic algae.</title>
        <authorList>
            <person name="Hulatt C.J."/>
            <person name="Posewitz M.C."/>
        </authorList>
    </citation>
    <scope>NUCLEOTIDE SEQUENCE</scope>
    <source>
        <strain evidence="1">NIVA-4/92</strain>
    </source>
</reference>
<gene>
    <name evidence="1" type="ORF">KFE25_006896</name>
</gene>
<evidence type="ECO:0000313" key="1">
    <source>
        <dbReference type="EMBL" id="KAG8467844.1"/>
    </source>
</evidence>
<proteinExistence type="predicted"/>
<dbReference type="Proteomes" id="UP000751190">
    <property type="component" value="Unassembled WGS sequence"/>
</dbReference>
<name>A0A8J6CCR7_DIALT</name>
<accession>A0A8J6CCR7</accession>
<comment type="caution">
    <text evidence="1">The sequence shown here is derived from an EMBL/GenBank/DDBJ whole genome shotgun (WGS) entry which is preliminary data.</text>
</comment>
<dbReference type="AlphaFoldDB" id="A0A8J6CCR7"/>
<organism evidence="1 2">
    <name type="scientific">Diacronema lutheri</name>
    <name type="common">Unicellular marine alga</name>
    <name type="synonym">Monochrysis lutheri</name>
    <dbReference type="NCBI Taxonomy" id="2081491"/>
    <lineage>
        <taxon>Eukaryota</taxon>
        <taxon>Haptista</taxon>
        <taxon>Haptophyta</taxon>
        <taxon>Pavlovophyceae</taxon>
        <taxon>Pavlovales</taxon>
        <taxon>Pavlovaceae</taxon>
        <taxon>Diacronema</taxon>
    </lineage>
</organism>
<evidence type="ECO:0000313" key="2">
    <source>
        <dbReference type="Proteomes" id="UP000751190"/>
    </source>
</evidence>
<keyword evidence="2" id="KW-1185">Reference proteome</keyword>
<dbReference type="EMBL" id="JAGTXO010000005">
    <property type="protein sequence ID" value="KAG8467844.1"/>
    <property type="molecule type" value="Genomic_DNA"/>
</dbReference>
<sequence length="98" mass="10747">MARPEDSWPERDGRGDGNGAAIVEFRGGYSSSERDGVAHLLTSQRADRWWPVQRPTESKRIIGYAGHVPRDVRSARERSSAAISSAVFSTFTSEPGAK</sequence>
<protein>
    <submittedName>
        <fullName evidence="1">Uncharacterized protein</fullName>
    </submittedName>
</protein>